<dbReference type="Pfam" id="PF00126">
    <property type="entry name" value="HTH_1"/>
    <property type="match status" value="1"/>
</dbReference>
<dbReference type="CDD" id="cd08422">
    <property type="entry name" value="PBP2_CrgA_like"/>
    <property type="match status" value="1"/>
</dbReference>
<dbReference type="PANTHER" id="PTHR30537">
    <property type="entry name" value="HTH-TYPE TRANSCRIPTIONAL REGULATOR"/>
    <property type="match status" value="1"/>
</dbReference>
<reference evidence="6" key="1">
    <citation type="journal article" date="2014" name="Int. J. Syst. Evol. Microbiol.">
        <title>Complete genome sequence of Corynebacterium casei LMG S-19264T (=DSM 44701T), isolated from a smear-ripened cheese.</title>
        <authorList>
            <consortium name="US DOE Joint Genome Institute (JGI-PGF)"/>
            <person name="Walter F."/>
            <person name="Albersmeier A."/>
            <person name="Kalinowski J."/>
            <person name="Ruckert C."/>
        </authorList>
    </citation>
    <scope>NUCLEOTIDE SEQUENCE</scope>
    <source>
        <strain evidence="6">KCTC 32182</strain>
    </source>
</reference>
<keyword evidence="7" id="KW-1185">Reference proteome</keyword>
<evidence type="ECO:0000256" key="1">
    <source>
        <dbReference type="ARBA" id="ARBA00009437"/>
    </source>
</evidence>
<evidence type="ECO:0000259" key="5">
    <source>
        <dbReference type="PROSITE" id="PS50931"/>
    </source>
</evidence>
<keyword evidence="4" id="KW-0804">Transcription</keyword>
<dbReference type="EMBL" id="BMYX01000010">
    <property type="protein sequence ID" value="GGY16942.1"/>
    <property type="molecule type" value="Genomic_DNA"/>
</dbReference>
<comment type="similarity">
    <text evidence="1">Belongs to the LysR transcriptional regulatory family.</text>
</comment>
<dbReference type="GO" id="GO:0003700">
    <property type="term" value="F:DNA-binding transcription factor activity"/>
    <property type="evidence" value="ECO:0007669"/>
    <property type="project" value="InterPro"/>
</dbReference>
<dbReference type="FunFam" id="3.40.190.290:FF:000001">
    <property type="entry name" value="Transcriptional regulator, LysR family"/>
    <property type="match status" value="1"/>
</dbReference>
<feature type="domain" description="HTH lysR-type" evidence="5">
    <location>
        <begin position="1"/>
        <end position="59"/>
    </location>
</feature>
<keyword evidence="3" id="KW-0238">DNA-binding</keyword>
<dbReference type="PROSITE" id="PS50931">
    <property type="entry name" value="HTH_LYSR"/>
    <property type="match status" value="1"/>
</dbReference>
<accession>A0A918P3Z9</accession>
<dbReference type="SUPFAM" id="SSF53850">
    <property type="entry name" value="Periplasmic binding protein-like II"/>
    <property type="match status" value="1"/>
</dbReference>
<dbReference type="AlphaFoldDB" id="A0A918P3Z9"/>
<evidence type="ECO:0000313" key="6">
    <source>
        <dbReference type="EMBL" id="GGY16942.1"/>
    </source>
</evidence>
<dbReference type="InterPro" id="IPR036388">
    <property type="entry name" value="WH-like_DNA-bd_sf"/>
</dbReference>
<dbReference type="Pfam" id="PF03466">
    <property type="entry name" value="LysR_substrate"/>
    <property type="match status" value="1"/>
</dbReference>
<gene>
    <name evidence="6" type="ORF">GCM10011289_20510</name>
</gene>
<dbReference type="Gene3D" id="1.10.10.10">
    <property type="entry name" value="Winged helix-like DNA-binding domain superfamily/Winged helix DNA-binding domain"/>
    <property type="match status" value="1"/>
</dbReference>
<evidence type="ECO:0000313" key="7">
    <source>
        <dbReference type="Proteomes" id="UP000645257"/>
    </source>
</evidence>
<dbReference type="InterPro" id="IPR036390">
    <property type="entry name" value="WH_DNA-bd_sf"/>
</dbReference>
<dbReference type="GO" id="GO:0043565">
    <property type="term" value="F:sequence-specific DNA binding"/>
    <property type="evidence" value="ECO:0007669"/>
    <property type="project" value="TreeGrafter"/>
</dbReference>
<dbReference type="InterPro" id="IPR000847">
    <property type="entry name" value="LysR_HTH_N"/>
</dbReference>
<evidence type="ECO:0000256" key="4">
    <source>
        <dbReference type="ARBA" id="ARBA00023163"/>
    </source>
</evidence>
<evidence type="ECO:0000256" key="3">
    <source>
        <dbReference type="ARBA" id="ARBA00023125"/>
    </source>
</evidence>
<organism evidence="6 7">
    <name type="scientific">Paludibacterium paludis</name>
    <dbReference type="NCBI Taxonomy" id="1225769"/>
    <lineage>
        <taxon>Bacteria</taxon>
        <taxon>Pseudomonadati</taxon>
        <taxon>Pseudomonadota</taxon>
        <taxon>Betaproteobacteria</taxon>
        <taxon>Neisseriales</taxon>
        <taxon>Chromobacteriaceae</taxon>
        <taxon>Paludibacterium</taxon>
    </lineage>
</organism>
<dbReference type="SUPFAM" id="SSF46785">
    <property type="entry name" value="Winged helix' DNA-binding domain"/>
    <property type="match status" value="1"/>
</dbReference>
<evidence type="ECO:0000256" key="2">
    <source>
        <dbReference type="ARBA" id="ARBA00023015"/>
    </source>
</evidence>
<reference evidence="6" key="2">
    <citation type="submission" date="2020-09" db="EMBL/GenBank/DDBJ databases">
        <authorList>
            <person name="Sun Q."/>
            <person name="Kim S."/>
        </authorList>
    </citation>
    <scope>NUCLEOTIDE SEQUENCE</scope>
    <source>
        <strain evidence="6">KCTC 32182</strain>
    </source>
</reference>
<keyword evidence="2" id="KW-0805">Transcription regulation</keyword>
<name>A0A918P3Z9_9NEIS</name>
<proteinExistence type="inferred from homology"/>
<protein>
    <submittedName>
        <fullName evidence="6">LysR family transcriptional regulator</fullName>
    </submittedName>
</protein>
<dbReference type="Proteomes" id="UP000645257">
    <property type="component" value="Unassembled WGS sequence"/>
</dbReference>
<dbReference type="GO" id="GO:0006351">
    <property type="term" value="P:DNA-templated transcription"/>
    <property type="evidence" value="ECO:0007669"/>
    <property type="project" value="TreeGrafter"/>
</dbReference>
<sequence>MDRLRAMQVFLAVAEQGSLTAAAERMEMSRAMATRYLASLEDWVGARLLHRSTRKVTLTHMGTEMVSRCRQMLAIGEEMTALGRLPDEAPRGILRLTASMSLGQAWLAQRLGEYQARYPSVAVDMLLVDRAVNLVEERIDLAIRITNDLDPNLIARRFGTCRSVICASPAYLERHGVPLRAADLALHNCLTYSYFGKSLWRFDSAEGPQSVPVSGTLTANESSVLLAATVHGSGVSLQPRYAATPLLRDGRLVALLPELEPATLGVYGVYGSRRHMPATLRSMLDFLGEAFAADPLWKA</sequence>
<dbReference type="PANTHER" id="PTHR30537:SF35">
    <property type="entry name" value="TRANSCRIPTIONAL REGULATORY PROTEIN"/>
    <property type="match status" value="1"/>
</dbReference>
<dbReference type="InterPro" id="IPR058163">
    <property type="entry name" value="LysR-type_TF_proteobact-type"/>
</dbReference>
<comment type="caution">
    <text evidence="6">The sequence shown here is derived from an EMBL/GenBank/DDBJ whole genome shotgun (WGS) entry which is preliminary data.</text>
</comment>
<dbReference type="InterPro" id="IPR005119">
    <property type="entry name" value="LysR_subst-bd"/>
</dbReference>
<dbReference type="RefSeq" id="WP_189533954.1">
    <property type="nucleotide sequence ID" value="NZ_BMYX01000010.1"/>
</dbReference>
<dbReference type="Gene3D" id="3.40.190.290">
    <property type="match status" value="1"/>
</dbReference>
<dbReference type="FunFam" id="1.10.10.10:FF:000001">
    <property type="entry name" value="LysR family transcriptional regulator"/>
    <property type="match status" value="1"/>
</dbReference>